<dbReference type="PANTHER" id="PTHR30143">
    <property type="entry name" value="ACID HYDRATASE"/>
    <property type="match status" value="1"/>
</dbReference>
<comment type="caution">
    <text evidence="3">The sequence shown here is derived from an EMBL/GenBank/DDBJ whole genome shotgun (WGS) entry which is preliminary data.</text>
</comment>
<protein>
    <submittedName>
        <fullName evidence="3">2-keto-4-pentenoate hydratase</fullName>
    </submittedName>
</protein>
<proteinExistence type="predicted"/>
<evidence type="ECO:0000256" key="1">
    <source>
        <dbReference type="ARBA" id="ARBA00023239"/>
    </source>
</evidence>
<evidence type="ECO:0000259" key="2">
    <source>
        <dbReference type="Pfam" id="PF01557"/>
    </source>
</evidence>
<keyword evidence="4" id="KW-1185">Reference proteome</keyword>
<sequence>MSPDLIQHCGDELYDAWLERRVLAPLLERFPDISTQDSYAISLRMVARRVLAGETIIGKKIGVTSKPVQDMLGVYEPDFGQLTSGMVCTEADGVDLNQMIQPKAEAELAFVLERDLVGPGITATDVIRATAYVSPCFEIVDSRIRDWKIKIQDTVADNASCGVFLLGNAKGDPRKLDLQLAGMALQRNGALHSTSVGAAVQGSPINAVVWLANTLGKLGLPFRAGEIILSGSQSPLLPVADGDELVCTIGGLGQCRARFHGKASVA</sequence>
<accession>A0ABQ6C840</accession>
<dbReference type="Gene3D" id="3.90.850.10">
    <property type="entry name" value="Fumarylacetoacetase-like, C-terminal domain"/>
    <property type="match status" value="1"/>
</dbReference>
<dbReference type="InterPro" id="IPR017632">
    <property type="entry name" value="2-oxopent-4-enoate_hydratase"/>
</dbReference>
<keyword evidence="1" id="KW-0456">Lyase</keyword>
<name>A0ABQ6C840_9BURK</name>
<dbReference type="RefSeq" id="WP_284309244.1">
    <property type="nucleotide sequence ID" value="NZ_BSPB01000062.1"/>
</dbReference>
<organism evidence="3 4">
    <name type="scientific">Hydrogenophaga electricum</name>
    <dbReference type="NCBI Taxonomy" id="1230953"/>
    <lineage>
        <taxon>Bacteria</taxon>
        <taxon>Pseudomonadati</taxon>
        <taxon>Pseudomonadota</taxon>
        <taxon>Betaproteobacteria</taxon>
        <taxon>Burkholderiales</taxon>
        <taxon>Comamonadaceae</taxon>
        <taxon>Hydrogenophaga</taxon>
    </lineage>
</organism>
<dbReference type="Proteomes" id="UP001156903">
    <property type="component" value="Unassembled WGS sequence"/>
</dbReference>
<dbReference type="Pfam" id="PF01557">
    <property type="entry name" value="FAA_hydrolase"/>
    <property type="match status" value="1"/>
</dbReference>
<dbReference type="InterPro" id="IPR036663">
    <property type="entry name" value="Fumarylacetoacetase_C_sf"/>
</dbReference>
<evidence type="ECO:0000313" key="4">
    <source>
        <dbReference type="Proteomes" id="UP001156903"/>
    </source>
</evidence>
<reference evidence="4" key="1">
    <citation type="journal article" date="2019" name="Int. J. Syst. Evol. Microbiol.">
        <title>The Global Catalogue of Microorganisms (GCM) 10K type strain sequencing project: providing services to taxonomists for standard genome sequencing and annotation.</title>
        <authorList>
            <consortium name="The Broad Institute Genomics Platform"/>
            <consortium name="The Broad Institute Genome Sequencing Center for Infectious Disease"/>
            <person name="Wu L."/>
            <person name="Ma J."/>
        </authorList>
    </citation>
    <scope>NUCLEOTIDE SEQUENCE [LARGE SCALE GENOMIC DNA]</scope>
    <source>
        <strain evidence="4">NBRC 109341</strain>
    </source>
</reference>
<gene>
    <name evidence="3" type="ORF">GCM10007935_39670</name>
</gene>
<dbReference type="SUPFAM" id="SSF56529">
    <property type="entry name" value="FAH"/>
    <property type="match status" value="1"/>
</dbReference>
<dbReference type="InterPro" id="IPR050772">
    <property type="entry name" value="Hydratase-Decarb/MhpD_sf"/>
</dbReference>
<dbReference type="InterPro" id="IPR011234">
    <property type="entry name" value="Fumarylacetoacetase-like_C"/>
</dbReference>
<dbReference type="NCBIfam" id="TIGR03220">
    <property type="entry name" value="catechol_dmpE"/>
    <property type="match status" value="1"/>
</dbReference>
<dbReference type="PANTHER" id="PTHR30143:SF0">
    <property type="entry name" value="2-KETO-4-PENTENOATE HYDRATASE"/>
    <property type="match status" value="1"/>
</dbReference>
<feature type="domain" description="Fumarylacetoacetase-like C-terminal" evidence="2">
    <location>
        <begin position="98"/>
        <end position="259"/>
    </location>
</feature>
<dbReference type="EMBL" id="BSPB01000062">
    <property type="protein sequence ID" value="GLS16526.1"/>
    <property type="molecule type" value="Genomic_DNA"/>
</dbReference>
<evidence type="ECO:0000313" key="3">
    <source>
        <dbReference type="EMBL" id="GLS16526.1"/>
    </source>
</evidence>